<evidence type="ECO:0000313" key="1">
    <source>
        <dbReference type="Proteomes" id="UP000887569"/>
    </source>
</evidence>
<keyword evidence="1" id="KW-1185">Reference proteome</keyword>
<reference evidence="2" key="1">
    <citation type="submission" date="2022-11" db="UniProtKB">
        <authorList>
            <consortium name="WormBaseParasite"/>
        </authorList>
    </citation>
    <scope>IDENTIFICATION</scope>
</reference>
<sequence>MDNTVGGIKFANLMRRLDGLRKLSEKGSLDFDASLESALSSIENTEYFRRCDIESGFCSPMTNSINAECTIRDNSVGEQMLTMAKAHEISDDARDNSNCRVAPCYVPNMPRRNRFRGGPNTVLFVVREFLLNFSFTGRCKQKLS</sequence>
<accession>A0A915CEC4</accession>
<dbReference type="Proteomes" id="UP000887569">
    <property type="component" value="Unplaced"/>
</dbReference>
<organism evidence="1 2">
    <name type="scientific">Parascaris univalens</name>
    <name type="common">Nematode worm</name>
    <dbReference type="NCBI Taxonomy" id="6257"/>
    <lineage>
        <taxon>Eukaryota</taxon>
        <taxon>Metazoa</taxon>
        <taxon>Ecdysozoa</taxon>
        <taxon>Nematoda</taxon>
        <taxon>Chromadorea</taxon>
        <taxon>Rhabditida</taxon>
        <taxon>Spirurina</taxon>
        <taxon>Ascaridomorpha</taxon>
        <taxon>Ascaridoidea</taxon>
        <taxon>Ascarididae</taxon>
        <taxon>Parascaris</taxon>
    </lineage>
</organism>
<evidence type="ECO:0000313" key="2">
    <source>
        <dbReference type="WBParaSite" id="PgR134_g026_t03"/>
    </source>
</evidence>
<proteinExistence type="predicted"/>
<dbReference type="AlphaFoldDB" id="A0A915CEC4"/>
<dbReference type="WBParaSite" id="PgR134_g026_t03">
    <property type="protein sequence ID" value="PgR134_g026_t03"/>
    <property type="gene ID" value="PgR134_g026"/>
</dbReference>
<protein>
    <submittedName>
        <fullName evidence="2">Uncharacterized protein</fullName>
    </submittedName>
</protein>
<name>A0A915CEC4_PARUN</name>